<accession>A0A8H3WZP1</accession>
<comment type="caution">
    <text evidence="2">The sequence shown here is derived from an EMBL/GenBank/DDBJ whole genome shotgun (WGS) entry which is preliminary data.</text>
</comment>
<evidence type="ECO:0000313" key="2">
    <source>
        <dbReference type="EMBL" id="KAF0367598.1"/>
    </source>
</evidence>
<dbReference type="Proteomes" id="UP000439903">
    <property type="component" value="Unassembled WGS sequence"/>
</dbReference>
<feature type="region of interest" description="Disordered" evidence="1">
    <location>
        <begin position="1"/>
        <end position="61"/>
    </location>
</feature>
<gene>
    <name evidence="2" type="ORF">F8M41_013554</name>
</gene>
<dbReference type="OrthoDB" id="267048at2759"/>
<sequence>MKSQQGRHIYEQNNDYDIDSYTKESEEEPEKLSENEINESENQNGKGDSDSYENNLMDIDESEVDNIEDISKNKNSVKNKNNTLSENTVLLICNISFEAIEEGLSDMSVVLVQF</sequence>
<protein>
    <submittedName>
        <fullName evidence="2">Uncharacterized protein</fullName>
    </submittedName>
</protein>
<evidence type="ECO:0000313" key="3">
    <source>
        <dbReference type="Proteomes" id="UP000439903"/>
    </source>
</evidence>
<keyword evidence="3" id="KW-1185">Reference proteome</keyword>
<organism evidence="2 3">
    <name type="scientific">Gigaspora margarita</name>
    <dbReference type="NCBI Taxonomy" id="4874"/>
    <lineage>
        <taxon>Eukaryota</taxon>
        <taxon>Fungi</taxon>
        <taxon>Fungi incertae sedis</taxon>
        <taxon>Mucoromycota</taxon>
        <taxon>Glomeromycotina</taxon>
        <taxon>Glomeromycetes</taxon>
        <taxon>Diversisporales</taxon>
        <taxon>Gigasporaceae</taxon>
        <taxon>Gigaspora</taxon>
    </lineage>
</organism>
<evidence type="ECO:0000256" key="1">
    <source>
        <dbReference type="SAM" id="MobiDB-lite"/>
    </source>
</evidence>
<reference evidence="2 3" key="1">
    <citation type="journal article" date="2019" name="Environ. Microbiol.">
        <title>At the nexus of three kingdoms: the genome of the mycorrhizal fungus Gigaspora margarita provides insights into plant, endobacterial and fungal interactions.</title>
        <authorList>
            <person name="Venice F."/>
            <person name="Ghignone S."/>
            <person name="Salvioli di Fossalunga A."/>
            <person name="Amselem J."/>
            <person name="Novero M."/>
            <person name="Xianan X."/>
            <person name="Sedzielewska Toro K."/>
            <person name="Morin E."/>
            <person name="Lipzen A."/>
            <person name="Grigoriev I.V."/>
            <person name="Henrissat B."/>
            <person name="Martin F.M."/>
            <person name="Bonfante P."/>
        </authorList>
    </citation>
    <scope>NUCLEOTIDE SEQUENCE [LARGE SCALE GENOMIC DNA]</scope>
    <source>
        <strain evidence="2 3">BEG34</strain>
    </source>
</reference>
<dbReference type="AlphaFoldDB" id="A0A8H3WZP1"/>
<feature type="compositionally biased region" description="Polar residues" evidence="1">
    <location>
        <begin position="1"/>
        <end position="15"/>
    </location>
</feature>
<proteinExistence type="predicted"/>
<feature type="compositionally biased region" description="Basic and acidic residues" evidence="1">
    <location>
        <begin position="20"/>
        <end position="34"/>
    </location>
</feature>
<name>A0A8H3WZP1_GIGMA</name>
<dbReference type="EMBL" id="WTPW01002754">
    <property type="protein sequence ID" value="KAF0367598.1"/>
    <property type="molecule type" value="Genomic_DNA"/>
</dbReference>